<evidence type="ECO:0000313" key="3">
    <source>
        <dbReference type="EMBL" id="VAW94031.1"/>
    </source>
</evidence>
<organism evidence="3">
    <name type="scientific">hydrothermal vent metagenome</name>
    <dbReference type="NCBI Taxonomy" id="652676"/>
    <lineage>
        <taxon>unclassified sequences</taxon>
        <taxon>metagenomes</taxon>
        <taxon>ecological metagenomes</taxon>
    </lineage>
</organism>
<dbReference type="AlphaFoldDB" id="A0A3B0ZQR6"/>
<keyword evidence="2" id="KW-1133">Transmembrane helix</keyword>
<evidence type="ECO:0000256" key="1">
    <source>
        <dbReference type="SAM" id="MobiDB-lite"/>
    </source>
</evidence>
<protein>
    <submittedName>
        <fullName evidence="3">Uncharacterized protein</fullName>
    </submittedName>
</protein>
<feature type="transmembrane region" description="Helical" evidence="2">
    <location>
        <begin position="41"/>
        <end position="58"/>
    </location>
</feature>
<reference evidence="3" key="1">
    <citation type="submission" date="2018-06" db="EMBL/GenBank/DDBJ databases">
        <authorList>
            <person name="Zhirakovskaya E."/>
        </authorList>
    </citation>
    <scope>NUCLEOTIDE SEQUENCE</scope>
</reference>
<sequence length="321" mass="36338">MLKAYADKYFNFKRFFVGEGPQAVPYLLNYRRVYILPTKQGLTFSILLFAMLVGSINYNNNLGYILTFLLASMTVVSIFLTYHNILFLNIGPAILKPVFAGKNSLIPVQIDNQHYSSRFAVEYYIPGQRHHIGDIPANNTTSVNLEINFTQRGMQAIPRFVIETTFPLGLFRAWAHIELQQSVLVYPQPAADSHLPNSSPGNKEGQNQQAVGNDDFDGLKNYQTGDSLYRIHWKSAARYQILQTKHYIGAASDELWINWHDSHYTDIEQRLSQLTKWVLLAESAGIPYGFSIPGIEYALSTGLHHKNNCLQALALYGKSDV</sequence>
<feature type="compositionally biased region" description="Polar residues" evidence="1">
    <location>
        <begin position="195"/>
        <end position="211"/>
    </location>
</feature>
<keyword evidence="2" id="KW-0812">Transmembrane</keyword>
<name>A0A3B0ZQR6_9ZZZZ</name>
<dbReference type="PANTHER" id="PTHR34351:SF1">
    <property type="entry name" value="SLR1927 PROTEIN"/>
    <property type="match status" value="1"/>
</dbReference>
<accession>A0A3B0ZQR6</accession>
<dbReference type="PANTHER" id="PTHR34351">
    <property type="entry name" value="SLR1927 PROTEIN-RELATED"/>
    <property type="match status" value="1"/>
</dbReference>
<evidence type="ECO:0000256" key="2">
    <source>
        <dbReference type="SAM" id="Phobius"/>
    </source>
</evidence>
<gene>
    <name evidence="3" type="ORF">MNBD_GAMMA21-2021</name>
</gene>
<feature type="transmembrane region" description="Helical" evidence="2">
    <location>
        <begin position="64"/>
        <end position="82"/>
    </location>
</feature>
<proteinExistence type="predicted"/>
<keyword evidence="2" id="KW-0472">Membrane</keyword>
<feature type="region of interest" description="Disordered" evidence="1">
    <location>
        <begin position="192"/>
        <end position="216"/>
    </location>
</feature>
<dbReference type="EMBL" id="UOFR01000024">
    <property type="protein sequence ID" value="VAW94031.1"/>
    <property type="molecule type" value="Genomic_DNA"/>
</dbReference>